<feature type="transmembrane region" description="Helical" evidence="10">
    <location>
        <begin position="171"/>
        <end position="193"/>
    </location>
</feature>
<keyword evidence="5" id="KW-1003">Cell membrane</keyword>
<keyword evidence="4" id="KW-0813">Transport</keyword>
<reference evidence="12 13" key="1">
    <citation type="submission" date="2018-04" db="EMBL/GenBank/DDBJ databases">
        <title>The genome of golden apple snail Pomacea canaliculata provides insight into stress tolerance and invasive adaptation.</title>
        <authorList>
            <person name="Liu C."/>
            <person name="Liu B."/>
            <person name="Ren Y."/>
            <person name="Zhang Y."/>
            <person name="Wang H."/>
            <person name="Li S."/>
            <person name="Jiang F."/>
            <person name="Yin L."/>
            <person name="Zhang G."/>
            <person name="Qian W."/>
            <person name="Fan W."/>
        </authorList>
    </citation>
    <scope>NUCLEOTIDE SEQUENCE [LARGE SCALE GENOMIC DNA]</scope>
    <source>
        <strain evidence="12">SZHN2017</strain>
        <tissue evidence="12">Muscle</tissue>
    </source>
</reference>
<organism evidence="12 13">
    <name type="scientific">Pomacea canaliculata</name>
    <name type="common">Golden apple snail</name>
    <dbReference type="NCBI Taxonomy" id="400727"/>
    <lineage>
        <taxon>Eukaryota</taxon>
        <taxon>Metazoa</taxon>
        <taxon>Spiralia</taxon>
        <taxon>Lophotrochozoa</taxon>
        <taxon>Mollusca</taxon>
        <taxon>Gastropoda</taxon>
        <taxon>Caenogastropoda</taxon>
        <taxon>Architaenioglossa</taxon>
        <taxon>Ampullarioidea</taxon>
        <taxon>Ampullariidae</taxon>
        <taxon>Pomacea</taxon>
    </lineage>
</organism>
<comment type="caution">
    <text evidence="12">The sequence shown here is derived from an EMBL/GenBank/DDBJ whole genome shotgun (WGS) entry which is preliminary data.</text>
</comment>
<accession>A0A2T7NGM2</accession>
<evidence type="ECO:0000259" key="11">
    <source>
        <dbReference type="PROSITE" id="PS50097"/>
    </source>
</evidence>
<dbReference type="Pfam" id="PF06237">
    <property type="entry name" value="SLC52_ribofla_tr"/>
    <property type="match status" value="1"/>
</dbReference>
<dbReference type="Pfam" id="PF00651">
    <property type="entry name" value="BTB"/>
    <property type="match status" value="1"/>
</dbReference>
<dbReference type="PROSITE" id="PS50097">
    <property type="entry name" value="BTB"/>
    <property type="match status" value="1"/>
</dbReference>
<protein>
    <recommendedName>
        <fullName evidence="11">BTB domain-containing protein</fullName>
    </recommendedName>
</protein>
<evidence type="ECO:0000313" key="12">
    <source>
        <dbReference type="EMBL" id="PVD20319.1"/>
    </source>
</evidence>
<feature type="transmembrane region" description="Helical" evidence="10">
    <location>
        <begin position="443"/>
        <end position="465"/>
    </location>
</feature>
<feature type="compositionally biased region" description="Polar residues" evidence="9">
    <location>
        <begin position="1011"/>
        <end position="1025"/>
    </location>
</feature>
<dbReference type="Proteomes" id="UP000245119">
    <property type="component" value="Linkage Group LG12"/>
</dbReference>
<dbReference type="SUPFAM" id="SSF54695">
    <property type="entry name" value="POZ domain"/>
    <property type="match status" value="1"/>
</dbReference>
<dbReference type="InterPro" id="IPR011333">
    <property type="entry name" value="SKP1/BTB/POZ_sf"/>
</dbReference>
<feature type="transmembrane region" description="Helical" evidence="10">
    <location>
        <begin position="416"/>
        <end position="436"/>
    </location>
</feature>
<dbReference type="GO" id="GO:0005886">
    <property type="term" value="C:plasma membrane"/>
    <property type="evidence" value="ECO:0007669"/>
    <property type="project" value="UniProtKB-SubCell"/>
</dbReference>
<feature type="transmembrane region" description="Helical" evidence="10">
    <location>
        <begin position="268"/>
        <end position="290"/>
    </location>
</feature>
<evidence type="ECO:0000256" key="5">
    <source>
        <dbReference type="ARBA" id="ARBA00022475"/>
    </source>
</evidence>
<feature type="transmembrane region" description="Helical" evidence="10">
    <location>
        <begin position="138"/>
        <end position="159"/>
    </location>
</feature>
<feature type="region of interest" description="Disordered" evidence="9">
    <location>
        <begin position="908"/>
        <end position="928"/>
    </location>
</feature>
<dbReference type="OrthoDB" id="10027872at2759"/>
<keyword evidence="13" id="KW-1185">Reference proteome</keyword>
<dbReference type="Gene3D" id="3.30.710.10">
    <property type="entry name" value="Potassium Channel Kv1.1, Chain A"/>
    <property type="match status" value="1"/>
</dbReference>
<proteinExistence type="inferred from homology"/>
<dbReference type="CDD" id="cd14733">
    <property type="entry name" value="BACK"/>
    <property type="match status" value="1"/>
</dbReference>
<feature type="transmembrane region" description="Helical" evidence="10">
    <location>
        <begin position="104"/>
        <end position="126"/>
    </location>
</feature>
<evidence type="ECO:0000256" key="8">
    <source>
        <dbReference type="ARBA" id="ARBA00023136"/>
    </source>
</evidence>
<feature type="transmembrane region" description="Helical" evidence="10">
    <location>
        <begin position="653"/>
        <end position="676"/>
    </location>
</feature>
<gene>
    <name evidence="12" type="ORF">C0Q70_18473</name>
</gene>
<keyword evidence="7 10" id="KW-1133">Transmembrane helix</keyword>
<evidence type="ECO:0000256" key="4">
    <source>
        <dbReference type="ARBA" id="ARBA00022448"/>
    </source>
</evidence>
<comment type="subcellular location">
    <subcellularLocation>
        <location evidence="2">Cell membrane</location>
        <topology evidence="2">Multi-pass membrane protein</topology>
    </subcellularLocation>
</comment>
<dbReference type="InterPro" id="IPR009357">
    <property type="entry name" value="Riboflavin_transptr"/>
</dbReference>
<comment type="catalytic activity">
    <reaction evidence="1">
        <text>riboflavin(in) = riboflavin(out)</text>
        <dbReference type="Rhea" id="RHEA:35015"/>
        <dbReference type="ChEBI" id="CHEBI:57986"/>
    </reaction>
</comment>
<evidence type="ECO:0000256" key="1">
    <source>
        <dbReference type="ARBA" id="ARBA00000215"/>
    </source>
</evidence>
<keyword evidence="6 10" id="KW-0812">Transmembrane</keyword>
<keyword evidence="8 10" id="KW-0472">Membrane</keyword>
<feature type="transmembrane region" description="Helical" evidence="10">
    <location>
        <begin position="383"/>
        <end position="404"/>
    </location>
</feature>
<dbReference type="CDD" id="cd18186">
    <property type="entry name" value="BTB_POZ_ZBTB_KLHL-like"/>
    <property type="match status" value="1"/>
</dbReference>
<name>A0A2T7NGM2_POMCA</name>
<dbReference type="PANTHER" id="PTHR12929">
    <property type="entry name" value="SOLUTE CARRIER FAMILY 52"/>
    <property type="match status" value="1"/>
</dbReference>
<sequence>MTVCPVGSLEVNRRGTWQEKQDLDNRENREDPVANCICYSCVAYKDFINCLFKQRAMSQDLLQIGGTNLLVFLLVVLFAISSWIDINGLWVELPIMVQQLPEGWHLPSYMTVIIQVANIAPLAYTVTRTVCPDRQVELPVIYIIIVTGAAACLLLPFFWDATAQVAGEQHSVGLLSLQFFLALVDCTSSVAYLPFMGSFKPQYLTAFYIGEGLSGLLPSMVSLAQGAGNLYCYNHTSYSNITIDGYTTVVPIFTSYPVYETPRFSIKIFFFFLFVMLVLSCIAFTLLNFWGYAAKEKVELDAADDKSEHMSHLSSASIHVSSSYELGVYTNDASLIGAGTIERQEDADARNQLLPALNLIGNGEDECTDVIVVQSKCLNKKEYLILLVLTAWANALTNGILPSIQSYSCLPYGIQAFHLAVTLASIANPAACFLALCLQARTLCAVMILTVLGSFFSAYIIFTAVSSPIPPLSTHTLGSVIVIAVWVLAMFVLTHIKVSMAAMFRLEGKKALLWCGAVTQVLCEKRKVCVWGEEDMCEMIEGFSMSENTYELPSNHYSQILAYLEEQRKAQNELLCDVCFLVHGVKIYAHRCVLAACSPYFQTMFSGSFKELDVNSHGMCVVDLTETVSDPAHLDLLITCLYKGQIKLMQDNIIDLMFLSSYLMVECVQAICLQYLSDTFNIHTCLSYLALAENLQLHPLLDKAVDLVSNRFHDYFRHQPAIMSLSASCLHYLNPPLQNLPLIAAIHFLLSWIHGGNDSHADANKHGEINIRTNMALEIMRNQCRKFKVFGENFDLQKLSFFSANLCGPSECLQQLTAVIREELGGSGPAASQTHVPGNAAQVGQEGNVLQDTGQKIHGNNIETLGQLMKSVPHNDESGEDQLLHNISENVQVEGKGDNDSLRQQRSNVHENKKFDSEHFSSAEDLKQTDSKSVISTLVAERPTQMVQDSDSTVHYQDDRELESNLNIEHSTGQSSDTKLSHLMISGAYIASAWKDTLSFCTREILNARSEASNSGQVRNNNGSDQLPAEQSKKFTEDDKNVNICDAQVNRCSHNDGTVDVLLVFVPGKRMVAHVTAIECDSGRPRYCPGDLEVCVYNIHERRWLHLGSTIFPGVIDEKSMWKVACLGSHAFFTSLHQQSILQLDLATLTWTHVPAAPVFQTLVNEVRSVLPLAVKGHLYILSSDRLQLDSVTGHYLTHQRYYRLEETGDWIVAGDVEHHHTGLPHTILSVSKGQVFVVKADLMRSLEKNLLIVRGGHVFDVQTGAIEKFTGTIFVPSPARFLVHDGKLHIIDAEGWTWQYQQHLELWGAGGKVDLSDIRCTLTGECAGIVEQLGSPIIHA</sequence>
<dbReference type="GO" id="GO:0032217">
    <property type="term" value="F:riboflavin transmembrane transporter activity"/>
    <property type="evidence" value="ECO:0007669"/>
    <property type="project" value="InterPro"/>
</dbReference>
<feature type="domain" description="BTB" evidence="11">
    <location>
        <begin position="576"/>
        <end position="650"/>
    </location>
</feature>
<feature type="transmembrane region" description="Helical" evidence="10">
    <location>
        <begin position="61"/>
        <end position="84"/>
    </location>
</feature>
<evidence type="ECO:0000256" key="6">
    <source>
        <dbReference type="ARBA" id="ARBA00022692"/>
    </source>
</evidence>
<feature type="transmembrane region" description="Helical" evidence="10">
    <location>
        <begin position="477"/>
        <end position="496"/>
    </location>
</feature>
<dbReference type="SMART" id="SM00225">
    <property type="entry name" value="BTB"/>
    <property type="match status" value="1"/>
</dbReference>
<dbReference type="InterPro" id="IPR000210">
    <property type="entry name" value="BTB/POZ_dom"/>
</dbReference>
<evidence type="ECO:0000256" key="10">
    <source>
        <dbReference type="SAM" id="Phobius"/>
    </source>
</evidence>
<comment type="similarity">
    <text evidence="3">Belongs to the riboflavin transporter family.</text>
</comment>
<dbReference type="PANTHER" id="PTHR12929:SF10">
    <property type="entry name" value="RIBOFLAVIN TRANSPORTER"/>
    <property type="match status" value="1"/>
</dbReference>
<dbReference type="EMBL" id="PZQS01000012">
    <property type="protein sequence ID" value="PVD20319.1"/>
    <property type="molecule type" value="Genomic_DNA"/>
</dbReference>
<evidence type="ECO:0000256" key="7">
    <source>
        <dbReference type="ARBA" id="ARBA00022989"/>
    </source>
</evidence>
<feature type="region of interest" description="Disordered" evidence="9">
    <location>
        <begin position="1011"/>
        <end position="1035"/>
    </location>
</feature>
<feature type="transmembrane region" description="Helical" evidence="10">
    <location>
        <begin position="205"/>
        <end position="224"/>
    </location>
</feature>
<evidence type="ECO:0000256" key="9">
    <source>
        <dbReference type="SAM" id="MobiDB-lite"/>
    </source>
</evidence>
<evidence type="ECO:0000256" key="2">
    <source>
        <dbReference type="ARBA" id="ARBA00004651"/>
    </source>
</evidence>
<evidence type="ECO:0000313" key="13">
    <source>
        <dbReference type="Proteomes" id="UP000245119"/>
    </source>
</evidence>
<evidence type="ECO:0000256" key="3">
    <source>
        <dbReference type="ARBA" id="ARBA00006366"/>
    </source>
</evidence>